<dbReference type="Pfam" id="PF14244">
    <property type="entry name" value="Retrotran_gag_3"/>
    <property type="match status" value="1"/>
</dbReference>
<dbReference type="Gene3D" id="3.30.420.10">
    <property type="entry name" value="Ribonuclease H-like superfamily/Ribonuclease H"/>
    <property type="match status" value="1"/>
</dbReference>
<dbReference type="InterPro" id="IPR001584">
    <property type="entry name" value="Integrase_cat-core"/>
</dbReference>
<dbReference type="InterPro" id="IPR013103">
    <property type="entry name" value="RVT_2"/>
</dbReference>
<dbReference type="InterPro" id="IPR036397">
    <property type="entry name" value="RNaseH_sf"/>
</dbReference>
<dbReference type="PANTHER" id="PTHR11439:SF470">
    <property type="entry name" value="CYSTEINE-RICH RLK (RECEPTOR-LIKE PROTEIN KINASE) 8"/>
    <property type="match status" value="1"/>
</dbReference>
<dbReference type="Pfam" id="PF25597">
    <property type="entry name" value="SH3_retrovirus"/>
    <property type="match status" value="1"/>
</dbReference>
<feature type="compositionally biased region" description="Basic and acidic residues" evidence="2">
    <location>
        <begin position="642"/>
        <end position="651"/>
    </location>
</feature>
<keyword evidence="1" id="KW-0863">Zinc-finger</keyword>
<gene>
    <name evidence="5" type="ORF">FSB_LOCUS39122</name>
</gene>
<evidence type="ECO:0008006" key="6">
    <source>
        <dbReference type="Google" id="ProtNLM"/>
    </source>
</evidence>
<reference evidence="5" key="1">
    <citation type="submission" date="2018-02" db="EMBL/GenBank/DDBJ databases">
        <authorList>
            <person name="Cohen D.B."/>
            <person name="Kent A.D."/>
        </authorList>
    </citation>
    <scope>NUCLEOTIDE SEQUENCE</scope>
</reference>
<proteinExistence type="predicted"/>
<dbReference type="CDD" id="cd09272">
    <property type="entry name" value="RNase_HI_RT_Ty1"/>
    <property type="match status" value="1"/>
</dbReference>
<feature type="domain" description="Integrase catalytic" evidence="4">
    <location>
        <begin position="241"/>
        <end position="315"/>
    </location>
</feature>
<dbReference type="GO" id="GO:0008270">
    <property type="term" value="F:zinc ion binding"/>
    <property type="evidence" value="ECO:0007669"/>
    <property type="project" value="UniProtKB-KW"/>
</dbReference>
<feature type="domain" description="CCHC-type" evidence="3">
    <location>
        <begin position="155"/>
        <end position="169"/>
    </location>
</feature>
<evidence type="ECO:0000259" key="3">
    <source>
        <dbReference type="PROSITE" id="PS50158"/>
    </source>
</evidence>
<dbReference type="PROSITE" id="PS50158">
    <property type="entry name" value="ZF_CCHC"/>
    <property type="match status" value="1"/>
</dbReference>
<protein>
    <recommendedName>
        <fullName evidence="6">CCHC-type domain-containing protein</fullName>
    </recommendedName>
</protein>
<evidence type="ECO:0000256" key="2">
    <source>
        <dbReference type="SAM" id="MobiDB-lite"/>
    </source>
</evidence>
<feature type="region of interest" description="Disordered" evidence="2">
    <location>
        <begin position="641"/>
        <end position="668"/>
    </location>
</feature>
<dbReference type="InterPro" id="IPR043502">
    <property type="entry name" value="DNA/RNA_pol_sf"/>
</dbReference>
<dbReference type="InterPro" id="IPR012337">
    <property type="entry name" value="RNaseH-like_sf"/>
</dbReference>
<dbReference type="GO" id="GO:0015074">
    <property type="term" value="P:DNA integration"/>
    <property type="evidence" value="ECO:0007669"/>
    <property type="project" value="InterPro"/>
</dbReference>
<dbReference type="GO" id="GO:0003676">
    <property type="term" value="F:nucleic acid binding"/>
    <property type="evidence" value="ECO:0007669"/>
    <property type="project" value="InterPro"/>
</dbReference>
<dbReference type="SUPFAM" id="SSF56672">
    <property type="entry name" value="DNA/RNA polymerases"/>
    <property type="match status" value="2"/>
</dbReference>
<feature type="compositionally biased region" description="Pro residues" evidence="2">
    <location>
        <begin position="423"/>
        <end position="440"/>
    </location>
</feature>
<dbReference type="Pfam" id="PF07727">
    <property type="entry name" value="RVT_2"/>
    <property type="match status" value="2"/>
</dbReference>
<organism evidence="5">
    <name type="scientific">Fagus sylvatica</name>
    <name type="common">Beechnut</name>
    <dbReference type="NCBI Taxonomy" id="28930"/>
    <lineage>
        <taxon>Eukaryota</taxon>
        <taxon>Viridiplantae</taxon>
        <taxon>Streptophyta</taxon>
        <taxon>Embryophyta</taxon>
        <taxon>Tracheophyta</taxon>
        <taxon>Spermatophyta</taxon>
        <taxon>Magnoliopsida</taxon>
        <taxon>eudicotyledons</taxon>
        <taxon>Gunneridae</taxon>
        <taxon>Pentapetalae</taxon>
        <taxon>rosids</taxon>
        <taxon>fabids</taxon>
        <taxon>Fagales</taxon>
        <taxon>Fagaceae</taxon>
        <taxon>Fagus</taxon>
    </lineage>
</organism>
<dbReference type="Pfam" id="PF13966">
    <property type="entry name" value="zf-RVT"/>
    <property type="match status" value="1"/>
</dbReference>
<dbReference type="PANTHER" id="PTHR11439">
    <property type="entry name" value="GAG-POL-RELATED RETROTRANSPOSON"/>
    <property type="match status" value="1"/>
</dbReference>
<sequence>MGDTTSTNTVASASPHLCFTDPNHQLFIHHGDHPGVVLVSQPLTETNYHTWSLSMVMALSAKNKLGFINGTITKPAASAKVELEQWIRCNDMIKSWLLNSISPDIYSSVIYCDLAFRDMDRFKGTLFTGSAALAAMGRPSQSNMKLSTRTKEKLKCNHCGREGHTMERCYKLHGYPTDSRNAKPKSRAHQVSSGDIVGSSGNLPFTPDQCQQLLSILSTVAQSSSMNQHAGSHPTSTNLSGIIHQTSCVATPQQNGVAERKHRHLLNVSRALLFQANLPKHFWGDAVLTAAYLINRTPTPLLSGVSPYEKLFHVPPSYSHLKVFGCLCFASTHFRKPSKFDARATRCIFLGYPYAQKGYRVYDLDRRLTFVSRDVLFFEDHFPFSQTPSLSPSPTLPFPFDTPDVPHPTERPTPTTHSLPIECHPPAPAETPPNSSPAPPRRSSRTIRPSAYLHDFHLGPALPTRPIPSSDSALVRSSGTSHPLSNFLSYDGLSPSHRAFTSSISLETEPNSFLQAMKHPKWRNAMRAEIDALEANHTWTLTASPPNKKPIGCKWVYKIKYNPDGSVERYKACLVAKGYNQQEGLDYTETFAPVAKLVTVRVLLALAATHNWHLHQLDVNNAFLHGDLDEDVYMHLPPGFGRKGETRDTHNPKQITHCSSDPKDMTSPLPSSTWMTSFLTGNNLEQIKELKKFLGERFKLKDLGNLKYFLGIEVARSKNGISISQRKYALEILNDTGFLGSKPSKFPMEQNLSLNESDGDLIPDPSSYRRLVGRLIYLTITRPDLTYVVHVLSQFMDKPRMPHLDAVHRVLRYIKQAPGQGLFMPSASPIQLHAYCDADWAKCRDTRRSVTGYCILLGKSLISWKTKKQTTVSRSSAEAEYRSMATTCCEVTWLKQLLTDLNVSHSQPVQLYCDNKAAIHIASNPVFHERTKHIEIDCHVVREKLQNGLIQTEHISTNQQPADLFTKALGQSQAEFLLGKLGVLNIHSNLRESVKDQTSSLKSPATFQNIQNGSGNLSLDIPSPRTPLRKNRIYFPGHSFNWLSERKVVGAKRERKRRNKSKDFAFVKKKLEARTNGWKSKSLSWMGRATFIKSVAQASTVYIMSTCKLPKKLCNELDGVGGLGFRSYESFNVAMIAKLAWWVLSGRDSFCVKVLKAKYHVGSNWLDSPPPKSASFVWRGIEGAKSLLARGACKLVGFGDSILVWNEPWILGLPDFKPVPKASLDIIPCLTVAQLMNEAKSQWNQNMLSSLFDQDTILAIQNIPRWRVNQQDRWKWLKTYTGEFSVKSAFREACQVDQGIEVNAVMKRIWQTQLHQRLKMLLWRIAVGVLPTGDSLIRFLPNLEISCPFCNVCDESVIHLFWECSLARAIWFGLSGICTDHFQPVCGVDLVEVIVFPCADLVDALDVNSFILKGTLILDLLRKARNNKVHGEGFLEAGKLILGFGRIWREHSAILKTPSINNGADHGIVKWEHPHDGVFKINYDAALGHHFSSIAAVEIGEGIWFLLSLER</sequence>
<keyword evidence="1" id="KW-0862">Zinc</keyword>
<dbReference type="PROSITE" id="PS50994">
    <property type="entry name" value="INTEGRASE"/>
    <property type="match status" value="1"/>
</dbReference>
<dbReference type="InterPro" id="IPR026960">
    <property type="entry name" value="RVT-Znf"/>
</dbReference>
<evidence type="ECO:0000259" key="4">
    <source>
        <dbReference type="PROSITE" id="PS50994"/>
    </source>
</evidence>
<accession>A0A2N9HHT4</accession>
<feature type="region of interest" description="Disordered" evidence="2">
    <location>
        <begin position="386"/>
        <end position="445"/>
    </location>
</feature>
<dbReference type="InterPro" id="IPR029472">
    <property type="entry name" value="Copia-like_N"/>
</dbReference>
<dbReference type="EMBL" id="OIVN01003446">
    <property type="protein sequence ID" value="SPD11240.1"/>
    <property type="molecule type" value="Genomic_DNA"/>
</dbReference>
<keyword evidence="1" id="KW-0479">Metal-binding</keyword>
<feature type="compositionally biased region" description="Low complexity" evidence="2">
    <location>
        <begin position="386"/>
        <end position="403"/>
    </location>
</feature>
<dbReference type="SUPFAM" id="SSF53098">
    <property type="entry name" value="Ribonuclease H-like"/>
    <property type="match status" value="1"/>
</dbReference>
<evidence type="ECO:0000313" key="5">
    <source>
        <dbReference type="EMBL" id="SPD11240.1"/>
    </source>
</evidence>
<name>A0A2N9HHT4_FAGSY</name>
<dbReference type="InterPro" id="IPR001878">
    <property type="entry name" value="Znf_CCHC"/>
</dbReference>
<evidence type="ECO:0000256" key="1">
    <source>
        <dbReference type="PROSITE-ProRule" id="PRU00047"/>
    </source>
</evidence>
<dbReference type="InterPro" id="IPR057670">
    <property type="entry name" value="SH3_retrovirus"/>
</dbReference>